<dbReference type="EMBL" id="SNVW01000002">
    <property type="protein sequence ID" value="TDN45727.1"/>
    <property type="molecule type" value="Genomic_DNA"/>
</dbReference>
<dbReference type="InterPro" id="IPR008984">
    <property type="entry name" value="SMAD_FHA_dom_sf"/>
</dbReference>
<gene>
    <name evidence="4" type="ORF">EDF64_102136</name>
</gene>
<feature type="transmembrane region" description="Helical" evidence="2">
    <location>
        <begin position="67"/>
        <end position="88"/>
    </location>
</feature>
<dbReference type="InterPro" id="IPR000253">
    <property type="entry name" value="FHA_dom"/>
</dbReference>
<keyword evidence="2" id="KW-0472">Membrane</keyword>
<dbReference type="SUPFAM" id="SSF49879">
    <property type="entry name" value="SMAD/FHA domain"/>
    <property type="match status" value="1"/>
</dbReference>
<dbReference type="AlphaFoldDB" id="A0A4R6DLP0"/>
<comment type="caution">
    <text evidence="4">The sequence shown here is derived from an EMBL/GenBank/DDBJ whole genome shotgun (WGS) entry which is preliminary data.</text>
</comment>
<evidence type="ECO:0000313" key="4">
    <source>
        <dbReference type="EMBL" id="TDN45727.1"/>
    </source>
</evidence>
<dbReference type="Proteomes" id="UP000295764">
    <property type="component" value="Unassembled WGS sequence"/>
</dbReference>
<dbReference type="OrthoDB" id="5111283at2"/>
<feature type="transmembrane region" description="Helical" evidence="2">
    <location>
        <begin position="94"/>
        <end position="114"/>
    </location>
</feature>
<keyword evidence="1" id="KW-0597">Phosphoprotein</keyword>
<dbReference type="PROSITE" id="PS50006">
    <property type="entry name" value="FHA_DOMAIN"/>
    <property type="match status" value="1"/>
</dbReference>
<dbReference type="Gene3D" id="2.60.200.20">
    <property type="match status" value="1"/>
</dbReference>
<evidence type="ECO:0000313" key="5">
    <source>
        <dbReference type="Proteomes" id="UP000295764"/>
    </source>
</evidence>
<evidence type="ECO:0000259" key="3">
    <source>
        <dbReference type="PROSITE" id="PS50006"/>
    </source>
</evidence>
<dbReference type="RefSeq" id="WP_133518697.1">
    <property type="nucleotide sequence ID" value="NZ_SNVW01000002.1"/>
</dbReference>
<accession>A0A4R6DLP0</accession>
<protein>
    <submittedName>
        <fullName evidence="4">RDD family protein</fullName>
    </submittedName>
</protein>
<feature type="domain" description="FHA" evidence="3">
    <location>
        <begin position="275"/>
        <end position="326"/>
    </location>
</feature>
<evidence type="ECO:0000256" key="2">
    <source>
        <dbReference type="SAM" id="Phobius"/>
    </source>
</evidence>
<name>A0A4R6DLP0_9MICO</name>
<evidence type="ECO:0000256" key="1">
    <source>
        <dbReference type="ARBA" id="ARBA00022553"/>
    </source>
</evidence>
<keyword evidence="2" id="KW-1133">Transmembrane helix</keyword>
<reference evidence="4 5" key="1">
    <citation type="submission" date="2019-03" db="EMBL/GenBank/DDBJ databases">
        <title>Genomic analyses of the natural microbiome of Caenorhabditis elegans.</title>
        <authorList>
            <person name="Samuel B."/>
        </authorList>
    </citation>
    <scope>NUCLEOTIDE SEQUENCE [LARGE SCALE GENOMIC DNA]</scope>
    <source>
        <strain evidence="4 5">JUb65</strain>
    </source>
</reference>
<dbReference type="Pfam" id="PF00498">
    <property type="entry name" value="FHA"/>
    <property type="match status" value="1"/>
</dbReference>
<sequence length="366" mass="36155">MSSIVVETVVPVMTCGRCGVASTQGQRFCTDCGALLGRTVASAEYDALQGVAAAGAGAVLLARLVDVLVCLLGGAAGAALLFLAHGAVPSSDPVGTAVAGAVAGLVVTVAIVVIRASRTGRGPGGLLLGTRVVDTDDALPAGPVRQIARLGGRPHRRANGTGPWAAATGSLTASLRNGREPLDPAVPALGTAFGAAASAGVRPGSAPLPGGAVQAGLDATRRAGFGPTNAAAQQTGHGFAEVPAPTPPVADESVPVDAVVLRFDSGALHWFRGTCVIGRNPEAEPGVATVAVPDLSRTLSKTHVALVQAAGVVVLRDLGSTNGTSVIRPDASFEDLVAGVDLAVPAGSTVRIGDHAFVVDRVGATT</sequence>
<organism evidence="4 5">
    <name type="scientific">Curtobacterium flaccumfaciens</name>
    <dbReference type="NCBI Taxonomy" id="2035"/>
    <lineage>
        <taxon>Bacteria</taxon>
        <taxon>Bacillati</taxon>
        <taxon>Actinomycetota</taxon>
        <taxon>Actinomycetes</taxon>
        <taxon>Micrococcales</taxon>
        <taxon>Microbacteriaceae</taxon>
        <taxon>Curtobacterium</taxon>
    </lineage>
</organism>
<dbReference type="CDD" id="cd00060">
    <property type="entry name" value="FHA"/>
    <property type="match status" value="1"/>
</dbReference>
<proteinExistence type="predicted"/>
<keyword evidence="2" id="KW-0812">Transmembrane</keyword>